<accession>A0A5C4W3L9</accession>
<protein>
    <recommendedName>
        <fullName evidence="4">VCBS repeat-containing protein</fullName>
    </recommendedName>
</protein>
<keyword evidence="3" id="KW-1185">Reference proteome</keyword>
<comment type="caution">
    <text evidence="2">The sequence shown here is derived from an EMBL/GenBank/DDBJ whole genome shotgun (WGS) entry which is preliminary data.</text>
</comment>
<proteinExistence type="predicted"/>
<evidence type="ECO:0000313" key="2">
    <source>
        <dbReference type="EMBL" id="TNM42790.1"/>
    </source>
</evidence>
<feature type="signal peptide" evidence="1">
    <location>
        <begin position="1"/>
        <end position="30"/>
    </location>
</feature>
<keyword evidence="1" id="KW-0732">Signal</keyword>
<sequence length="640" mass="65595">MRTIRKQLLGLTTAALAVGTLAVAGGPAQAVGGVDGGNISNFGDVPTSVDVAAFGSGDAIAAWTKPVVGGTKVYAAVATNGVWSAPKQVTAAPVTEAHDVHAVANGNGDLAVVWNQTTGGEQKVRGARYLGNGDWDGSTLLSPAVDIETVESIDAGIDAAGRVHVAYQSEDGGVTNVRATAWAKGAAPVLDDFGAHKYAPSLDVNPAGQVLMSYFASANGGDVMVTRRTASAGWLGPQPLVWNGAVSQDSVAELADDGRGAVVFGGVQNDGPRAVVARVDALGAVGNTELVSPFGAGTIHRDLSVSPNGTMQVTWAAFENDTTYVIRGAVAKPGQGFGATMLIDPGTVTNQMHRSLVSDGADQVVVHNDADQLTLRHHTNPVLPWSQYVAGATNGAFAADMDRDGNAVAVGIQENGFSSYVEADFLDIAGPAATVTGPGAQVGSPAFPVSWSVTDSLSGVKSVDVMVRSAAWNAGFGPQQVIANNVTTSAQPFAGTFGSTHCFQAQGADKANNLGLRSAERCTTVPLDDTSLAGKKWKRIAKVGAFNSTATVTKQKGRKLVLPGVQARHLDLIVGKAKLGGKVKVYWNGKVVRTISLKGKGSQVTVPVADFGGVQTGTLKIKVTSKDGRKVTIDGVVAAK</sequence>
<dbReference type="OrthoDB" id="262125at2"/>
<evidence type="ECO:0000256" key="1">
    <source>
        <dbReference type="SAM" id="SignalP"/>
    </source>
</evidence>
<dbReference type="EMBL" id="VDMP01000020">
    <property type="protein sequence ID" value="TNM42790.1"/>
    <property type="molecule type" value="Genomic_DNA"/>
</dbReference>
<gene>
    <name evidence="2" type="ORF">FHP29_07245</name>
</gene>
<feature type="chain" id="PRO_5023138422" description="VCBS repeat-containing protein" evidence="1">
    <location>
        <begin position="31"/>
        <end position="640"/>
    </location>
</feature>
<reference evidence="2 3" key="1">
    <citation type="journal article" date="2016" name="Int. J. Syst. Evol. Microbiol.">
        <title>Nocardioides albidus sp. nov., an actinobacterium isolated from garden soil.</title>
        <authorList>
            <person name="Singh H."/>
            <person name="Du J."/>
            <person name="Trinh H."/>
            <person name="Won K."/>
            <person name="Yang J.E."/>
            <person name="Yin C."/>
            <person name="Kook M."/>
            <person name="Yi T.H."/>
        </authorList>
    </citation>
    <scope>NUCLEOTIDE SEQUENCE [LARGE SCALE GENOMIC DNA]</scope>
    <source>
        <strain evidence="2 3">CCTCC AB 2015297</strain>
    </source>
</reference>
<evidence type="ECO:0008006" key="4">
    <source>
        <dbReference type="Google" id="ProtNLM"/>
    </source>
</evidence>
<evidence type="ECO:0000313" key="3">
    <source>
        <dbReference type="Proteomes" id="UP000313231"/>
    </source>
</evidence>
<organism evidence="2 3">
    <name type="scientific">Nocardioides albidus</name>
    <dbReference type="NCBI Taxonomy" id="1517589"/>
    <lineage>
        <taxon>Bacteria</taxon>
        <taxon>Bacillati</taxon>
        <taxon>Actinomycetota</taxon>
        <taxon>Actinomycetes</taxon>
        <taxon>Propionibacteriales</taxon>
        <taxon>Nocardioidaceae</taxon>
        <taxon>Nocardioides</taxon>
    </lineage>
</organism>
<dbReference type="RefSeq" id="WP_139622187.1">
    <property type="nucleotide sequence ID" value="NZ_VDMP01000020.1"/>
</dbReference>
<dbReference type="PROSITE" id="PS51318">
    <property type="entry name" value="TAT"/>
    <property type="match status" value="1"/>
</dbReference>
<dbReference type="Proteomes" id="UP000313231">
    <property type="component" value="Unassembled WGS sequence"/>
</dbReference>
<name>A0A5C4W3L9_9ACTN</name>
<dbReference type="InterPro" id="IPR006311">
    <property type="entry name" value="TAT_signal"/>
</dbReference>
<dbReference type="AlphaFoldDB" id="A0A5C4W3L9"/>